<evidence type="ECO:0000313" key="3">
    <source>
        <dbReference type="Proteomes" id="UP000323380"/>
    </source>
</evidence>
<reference evidence="2 3" key="1">
    <citation type="submission" date="2019-08" db="EMBL/GenBank/DDBJ databases">
        <title>Actinomadura sp. nov. CYP1-5 isolated from mountain soil.</title>
        <authorList>
            <person name="Songsumanus A."/>
            <person name="Kuncharoen N."/>
            <person name="Kudo T."/>
            <person name="Yuki M."/>
            <person name="Igarashi Y."/>
            <person name="Tanasupawat S."/>
        </authorList>
    </citation>
    <scope>NUCLEOTIDE SEQUENCE [LARGE SCALE GENOMIC DNA]</scope>
    <source>
        <strain evidence="2 3">JCM 14158</strain>
    </source>
</reference>
<evidence type="ECO:0000256" key="1">
    <source>
        <dbReference type="SAM" id="Phobius"/>
    </source>
</evidence>
<dbReference type="AlphaFoldDB" id="A0A5D0NI17"/>
<keyword evidence="1" id="KW-1133">Transmembrane helix</keyword>
<accession>A0A5D0NI17</accession>
<evidence type="ECO:0000313" key="2">
    <source>
        <dbReference type="EMBL" id="TYB43905.1"/>
    </source>
</evidence>
<dbReference type="EMBL" id="VSFG01000005">
    <property type="protein sequence ID" value="TYB43905.1"/>
    <property type="molecule type" value="Genomic_DNA"/>
</dbReference>
<keyword evidence="1" id="KW-0812">Transmembrane</keyword>
<feature type="transmembrane region" description="Helical" evidence="1">
    <location>
        <begin position="317"/>
        <end position="335"/>
    </location>
</feature>
<proteinExistence type="predicted"/>
<keyword evidence="1" id="KW-0472">Membrane</keyword>
<dbReference type="Proteomes" id="UP000323380">
    <property type="component" value="Unassembled WGS sequence"/>
</dbReference>
<organism evidence="2 3">
    <name type="scientific">Actinomadura chibensis</name>
    <dbReference type="NCBI Taxonomy" id="392828"/>
    <lineage>
        <taxon>Bacteria</taxon>
        <taxon>Bacillati</taxon>
        <taxon>Actinomycetota</taxon>
        <taxon>Actinomycetes</taxon>
        <taxon>Streptosporangiales</taxon>
        <taxon>Thermomonosporaceae</taxon>
        <taxon>Actinomadura</taxon>
    </lineage>
</organism>
<sequence>MFCRDLSVNGEIRLPGARIGGRLDLGHAHLTNPGGTALTADRLTVDDGVLGEGLTTDGQVRLPGARVGGVLVLAGAHLTNPGGQALNADGLVADGDVHATDGFTAEGEVRLVGARVGGLLSFEAATLINPGRWALYAFRLSAGGGLHCRGGFRAEGELLLAGARIDGYFDLSDSILTKPGRQALDFEGATALALVLLPRHRPEGGVDLTNAHVGILEDDPTTWPASVHLRGFTYDSLGLRSDKADVRTRLDWLARDPDGYAAQLYDQLAAAYRRAGEEQAARDVAVAAQRRRRVTLNPAGKAVNWLLFLTVGYGYRTWLAAVWLLGLLVLGTWIFNDAHPHDLTPVDANTSGFNALGYTLDVLLPIVDLGQQRAWRAHGAAMYWSWAFITAGWVLTTAVVAGLTGLLKRQ</sequence>
<comment type="caution">
    <text evidence="2">The sequence shown here is derived from an EMBL/GenBank/DDBJ whole genome shotgun (WGS) entry which is preliminary data.</text>
</comment>
<dbReference type="STRING" id="1220554.GCA_001552135_05055"/>
<keyword evidence="3" id="KW-1185">Reference proteome</keyword>
<protein>
    <submittedName>
        <fullName evidence="2">Oxidoreductase</fullName>
    </submittedName>
</protein>
<gene>
    <name evidence="2" type="ORF">FXF69_23320</name>
</gene>
<feature type="transmembrane region" description="Helical" evidence="1">
    <location>
        <begin position="383"/>
        <end position="407"/>
    </location>
</feature>
<name>A0A5D0NI17_9ACTN</name>